<gene>
    <name evidence="2" type="ORF">FGIG_06194</name>
</gene>
<comment type="caution">
    <text evidence="2">The sequence shown here is derived from an EMBL/GenBank/DDBJ whole genome shotgun (WGS) entry which is preliminary data.</text>
</comment>
<reference evidence="2 3" key="1">
    <citation type="submission" date="2019-04" db="EMBL/GenBank/DDBJ databases">
        <title>Annotation for the trematode Fasciola gigantica.</title>
        <authorList>
            <person name="Choi Y.-J."/>
        </authorList>
    </citation>
    <scope>NUCLEOTIDE SEQUENCE [LARGE SCALE GENOMIC DNA]</scope>
    <source>
        <strain evidence="2">Uganda_cow_1</strain>
    </source>
</reference>
<keyword evidence="3" id="KW-1185">Reference proteome</keyword>
<accession>A0A504Z576</accession>
<protein>
    <submittedName>
        <fullName evidence="2">Uncharacterized protein</fullName>
    </submittedName>
</protein>
<evidence type="ECO:0000313" key="2">
    <source>
        <dbReference type="EMBL" id="TPP67581.1"/>
    </source>
</evidence>
<proteinExistence type="predicted"/>
<feature type="compositionally biased region" description="Low complexity" evidence="1">
    <location>
        <begin position="47"/>
        <end position="77"/>
    </location>
</feature>
<dbReference type="EMBL" id="SUNJ01000527">
    <property type="protein sequence ID" value="TPP67581.1"/>
    <property type="molecule type" value="Genomic_DNA"/>
</dbReference>
<evidence type="ECO:0000313" key="3">
    <source>
        <dbReference type="Proteomes" id="UP000316759"/>
    </source>
</evidence>
<dbReference type="AlphaFoldDB" id="A0A504Z576"/>
<sequence length="152" mass="16253">MSPVHQNRISSLLADLAHSSTNFGVSVRLFERLTVGMASCLHTANRNPSAATNSTANANHPSTTSTTGTHNSTTSNSIGATSGPTVFTSISNAHTVGVQTCSSCPLRITGIEVAVNSLQCADNHWTDFDKAEDSHPFDKFRFNNFPSYRSVH</sequence>
<organism evidence="2 3">
    <name type="scientific">Fasciola gigantica</name>
    <name type="common">Giant liver fluke</name>
    <dbReference type="NCBI Taxonomy" id="46835"/>
    <lineage>
        <taxon>Eukaryota</taxon>
        <taxon>Metazoa</taxon>
        <taxon>Spiralia</taxon>
        <taxon>Lophotrochozoa</taxon>
        <taxon>Platyhelminthes</taxon>
        <taxon>Trematoda</taxon>
        <taxon>Digenea</taxon>
        <taxon>Plagiorchiida</taxon>
        <taxon>Echinostomata</taxon>
        <taxon>Echinostomatoidea</taxon>
        <taxon>Fasciolidae</taxon>
        <taxon>Fasciola</taxon>
    </lineage>
</organism>
<feature type="region of interest" description="Disordered" evidence="1">
    <location>
        <begin position="47"/>
        <end position="80"/>
    </location>
</feature>
<dbReference type="Proteomes" id="UP000316759">
    <property type="component" value="Unassembled WGS sequence"/>
</dbReference>
<evidence type="ECO:0000256" key="1">
    <source>
        <dbReference type="SAM" id="MobiDB-lite"/>
    </source>
</evidence>
<name>A0A504Z576_FASGI</name>